<dbReference type="Proteomes" id="UP001062776">
    <property type="component" value="Unassembled WGS sequence"/>
</dbReference>
<keyword evidence="3" id="KW-1185">Reference proteome</keyword>
<protein>
    <recommendedName>
        <fullName evidence="1">Hedgehog/Intein (Hint) domain-containing protein</fullName>
    </recommendedName>
</protein>
<dbReference type="RefSeq" id="WP_264815809.1">
    <property type="nucleotide sequence ID" value="NZ_BAPV01000015.1"/>
</dbReference>
<dbReference type="Pfam" id="PF13403">
    <property type="entry name" value="Hint_2"/>
    <property type="match status" value="1"/>
</dbReference>
<dbReference type="EMBL" id="BAPV01000015">
    <property type="protein sequence ID" value="GBQ89947.1"/>
    <property type="molecule type" value="Genomic_DNA"/>
</dbReference>
<name>A0ABQ0Q3Q5_9PROT</name>
<comment type="caution">
    <text evidence="2">The sequence shown here is derived from an EMBL/GenBank/DDBJ whole genome shotgun (WGS) entry which is preliminary data.</text>
</comment>
<dbReference type="InterPro" id="IPR036844">
    <property type="entry name" value="Hint_dom_sf"/>
</dbReference>
<feature type="domain" description="Hedgehog/Intein (Hint)" evidence="1">
    <location>
        <begin position="266"/>
        <end position="405"/>
    </location>
</feature>
<accession>A0ABQ0Q3Q5</accession>
<evidence type="ECO:0000259" key="1">
    <source>
        <dbReference type="Pfam" id="PF13403"/>
    </source>
</evidence>
<dbReference type="Gene3D" id="2.170.16.10">
    <property type="entry name" value="Hedgehog/Intein (Hint) domain"/>
    <property type="match status" value="1"/>
</dbReference>
<sequence>MTDYKNASGVTYGLTYHSGLFGIGATYDLLITYANGGTDTVTGIPASNVLTTSNTTLSIVSILGLGGGVYVIPPGFSGTVTTVLSALSGATIHVGGTAVISTGASALSGTTIDVDGGNATLASGLVANALSGTTVNINSGGVFSNGSGLLSLLSGSTINFGQGGGTFIANAGGALVNLSSTTITGFDAARDIIQFTNMSSTPVAYQIATSGNSQTITVTDSSGNTIASMSVAGTSFTAGTYSTSGRGPLTISKTGTTLSIEALASVCFLAGSMIRTPDGDRPVETLKSGDSVIVSAHGEQVVRKIIWVGSRHRTINPDRPDDEAGYPVRIKKHALGNDRPYQDLLVTSEHCVFINGRFIPVRMLVNGESIVYDRTLTEYRYYHLETAEHAVIYANGAETESYLDTGNRTAFTAASGATPLKRAPAGSRTAIPLCVDRDFVEPIFLACKARSMEAMPTHDEAPLMTWDRDIRLVTDDQSILLPRRILPDRVVFSLPPDTQILKLQSNASRPCDIIGPFVDDRRYLGVLVGKITLFEADKSCDVHTHVKDYQSTGWHELEGPDMRWTDGNATLVLTTRRSASFAMLSIEILAGGPYLAEQSAATRLSSGLRNAQQVKTGT</sequence>
<proteinExistence type="predicted"/>
<evidence type="ECO:0000313" key="3">
    <source>
        <dbReference type="Proteomes" id="UP001062776"/>
    </source>
</evidence>
<organism evidence="2 3">
    <name type="scientific">Asaia krungthepensis NRIC 0535</name>
    <dbReference type="NCBI Taxonomy" id="1307925"/>
    <lineage>
        <taxon>Bacteria</taxon>
        <taxon>Pseudomonadati</taxon>
        <taxon>Pseudomonadota</taxon>
        <taxon>Alphaproteobacteria</taxon>
        <taxon>Acetobacterales</taxon>
        <taxon>Acetobacteraceae</taxon>
        <taxon>Asaia</taxon>
    </lineage>
</organism>
<evidence type="ECO:0000313" key="2">
    <source>
        <dbReference type="EMBL" id="GBQ89947.1"/>
    </source>
</evidence>
<reference evidence="2" key="1">
    <citation type="submission" date="2013-04" db="EMBL/GenBank/DDBJ databases">
        <title>The genome sequencing project of 58 acetic acid bacteria.</title>
        <authorList>
            <person name="Okamoto-Kainuma A."/>
            <person name="Ishikawa M."/>
            <person name="Umino S."/>
            <person name="Koizumi Y."/>
            <person name="Shiwa Y."/>
            <person name="Yoshikawa H."/>
            <person name="Matsutani M."/>
            <person name="Matsushita K."/>
        </authorList>
    </citation>
    <scope>NUCLEOTIDE SEQUENCE</scope>
    <source>
        <strain evidence="2">NRIC 0535</strain>
    </source>
</reference>
<dbReference type="SUPFAM" id="SSF51294">
    <property type="entry name" value="Hedgehog/intein (Hint) domain"/>
    <property type="match status" value="1"/>
</dbReference>
<gene>
    <name evidence="2" type="ORF">AA0535_1924</name>
</gene>
<dbReference type="InterPro" id="IPR028992">
    <property type="entry name" value="Hedgehog/Intein_dom"/>
</dbReference>